<dbReference type="EMBL" id="JAHIBW010000019">
    <property type="protein sequence ID" value="KAG7301618.1"/>
    <property type="molecule type" value="Genomic_DNA"/>
</dbReference>
<dbReference type="EMBL" id="JAHIBW010000057">
    <property type="protein sequence ID" value="KAG7294974.1"/>
    <property type="molecule type" value="Genomic_DNA"/>
</dbReference>
<evidence type="ECO:0000313" key="3">
    <source>
        <dbReference type="Proteomes" id="UP000823941"/>
    </source>
</evidence>
<organism evidence="2 3">
    <name type="scientific">Plutella xylostella</name>
    <name type="common">Diamondback moth</name>
    <name type="synonym">Plutella maculipennis</name>
    <dbReference type="NCBI Taxonomy" id="51655"/>
    <lineage>
        <taxon>Eukaryota</taxon>
        <taxon>Metazoa</taxon>
        <taxon>Ecdysozoa</taxon>
        <taxon>Arthropoda</taxon>
        <taxon>Hexapoda</taxon>
        <taxon>Insecta</taxon>
        <taxon>Pterygota</taxon>
        <taxon>Neoptera</taxon>
        <taxon>Endopterygota</taxon>
        <taxon>Lepidoptera</taxon>
        <taxon>Glossata</taxon>
        <taxon>Ditrysia</taxon>
        <taxon>Yponomeutoidea</taxon>
        <taxon>Plutellidae</taxon>
        <taxon>Plutella</taxon>
    </lineage>
</organism>
<gene>
    <name evidence="2" type="ORF">JYU34_014595</name>
    <name evidence="1" type="ORF">JYU34_022630</name>
</gene>
<keyword evidence="3" id="KW-1185">Reference proteome</keyword>
<name>A0ABQ7Q8P9_PLUXY</name>
<evidence type="ECO:0000313" key="1">
    <source>
        <dbReference type="EMBL" id="KAG7294974.1"/>
    </source>
</evidence>
<reference evidence="2 3" key="1">
    <citation type="submission" date="2021-06" db="EMBL/GenBank/DDBJ databases">
        <title>A haploid diamondback moth (Plutella xylostella L.) genome assembly resolves 31 chromosomes and identifies a diamide resistance mutation.</title>
        <authorList>
            <person name="Ward C.M."/>
            <person name="Perry K.D."/>
            <person name="Baker G."/>
            <person name="Powis K."/>
            <person name="Heckel D.G."/>
            <person name="Baxter S.W."/>
        </authorList>
    </citation>
    <scope>NUCLEOTIDE SEQUENCE [LARGE SCALE GENOMIC DNA]</scope>
    <source>
        <strain evidence="2 3">LV</strain>
        <tissue evidence="2">Single pupa</tissue>
    </source>
</reference>
<sequence>MFCIQQFYVSASKDLLCVCSTESCLLLRNQNGCPSNCQIGRRSTRHRRRHHQRLLQEGSRPYYMDLQYGNESDFTTGKQVLPSGVTVEMLEKAIADESTEVIYKNVFKTILDVYKSGDLTPRTENDGTGWDPKFKPVLVVVRPNK</sequence>
<evidence type="ECO:0000313" key="2">
    <source>
        <dbReference type="EMBL" id="KAG7301618.1"/>
    </source>
</evidence>
<accession>A0ABQ7Q8P9</accession>
<proteinExistence type="predicted"/>
<protein>
    <submittedName>
        <fullName evidence="2">Uncharacterized protein</fullName>
    </submittedName>
</protein>
<dbReference type="Proteomes" id="UP000823941">
    <property type="component" value="Chromosome 19"/>
</dbReference>
<comment type="caution">
    <text evidence="2">The sequence shown here is derived from an EMBL/GenBank/DDBJ whole genome shotgun (WGS) entry which is preliminary data.</text>
</comment>